<feature type="domain" description="AAA" evidence="3">
    <location>
        <begin position="36"/>
        <end position="193"/>
    </location>
</feature>
<dbReference type="PIRSF" id="PIRSF003092">
    <property type="entry name" value="MinD"/>
    <property type="match status" value="1"/>
</dbReference>
<gene>
    <name evidence="4" type="ORF">JOC73_000186</name>
</gene>
<evidence type="ECO:0000256" key="1">
    <source>
        <dbReference type="ARBA" id="ARBA00022741"/>
    </source>
</evidence>
<keyword evidence="5" id="KW-1185">Reference proteome</keyword>
<dbReference type="Pfam" id="PF13614">
    <property type="entry name" value="AAA_31"/>
    <property type="match status" value="1"/>
</dbReference>
<keyword evidence="4" id="KW-0966">Cell projection</keyword>
<evidence type="ECO:0000313" key="5">
    <source>
        <dbReference type="Proteomes" id="UP001314796"/>
    </source>
</evidence>
<dbReference type="SUPFAM" id="SSF52540">
    <property type="entry name" value="P-loop containing nucleoside triphosphate hydrolases"/>
    <property type="match status" value="1"/>
</dbReference>
<dbReference type="InterPro" id="IPR050625">
    <property type="entry name" value="ParA/MinD_ATPase"/>
</dbReference>
<dbReference type="Gene3D" id="3.40.50.300">
    <property type="entry name" value="P-loop containing nucleotide triphosphate hydrolases"/>
    <property type="match status" value="1"/>
</dbReference>
<evidence type="ECO:0000313" key="4">
    <source>
        <dbReference type="EMBL" id="MBM7613678.1"/>
    </source>
</evidence>
<dbReference type="Proteomes" id="UP001314796">
    <property type="component" value="Unassembled WGS sequence"/>
</dbReference>
<dbReference type="EMBL" id="JAFBEE010000001">
    <property type="protein sequence ID" value="MBM7613678.1"/>
    <property type="molecule type" value="Genomic_DNA"/>
</dbReference>
<comment type="caution">
    <text evidence="4">The sequence shown here is derived from an EMBL/GenBank/DDBJ whole genome shotgun (WGS) entry which is preliminary data.</text>
</comment>
<dbReference type="RefSeq" id="WP_204399962.1">
    <property type="nucleotide sequence ID" value="NZ_JAFBEE010000001.1"/>
</dbReference>
<accession>A0ABS2NL59</accession>
<dbReference type="PANTHER" id="PTHR43384:SF4">
    <property type="entry name" value="CELLULOSE BIOSYNTHESIS PROTEIN BCSQ-RELATED"/>
    <property type="match status" value="1"/>
</dbReference>
<dbReference type="CDD" id="cd02038">
    <property type="entry name" value="FlhG-like"/>
    <property type="match status" value="1"/>
</dbReference>
<evidence type="ECO:0000259" key="3">
    <source>
        <dbReference type="Pfam" id="PF13614"/>
    </source>
</evidence>
<keyword evidence="2" id="KW-0067">ATP-binding</keyword>
<protein>
    <submittedName>
        <fullName evidence="4">Flagellar biosynthesis protein FlhG</fullName>
    </submittedName>
</protein>
<keyword evidence="4" id="KW-0969">Cilium</keyword>
<name>A0ABS2NL59_9FIRM</name>
<sequence>MQDQAARLREIIKQRKNFNTAIVEKTKETVTTDTARIICVTSGKGGVGKTNFTLNLAIALSKQNKRVIIIDADLGLANVDVVMGILPKFSLLDVIKGDKGMEDIMVTGPNGIKIISGGSGLLDLIDMPQDKIQHLISKFDSINSYADVILIDTGAGLSKSVLSFVLAAHEVIVVCTPEPTAITDAYAMIKTIGMKDPGKKLKLLINRVESINEGKITFEKIQNASNKFLNINIEKLGYLLEDIHVSRSVKLQQPFIIQFPASPVSKNMELIACKLTSDKVEKDLGISTGGFFNRVLSLFR</sequence>
<evidence type="ECO:0000256" key="2">
    <source>
        <dbReference type="ARBA" id="ARBA00022840"/>
    </source>
</evidence>
<dbReference type="InterPro" id="IPR027417">
    <property type="entry name" value="P-loop_NTPase"/>
</dbReference>
<keyword evidence="1" id="KW-0547">Nucleotide-binding</keyword>
<dbReference type="InterPro" id="IPR025501">
    <property type="entry name" value="MinD_FleN"/>
</dbReference>
<dbReference type="InterPro" id="IPR025669">
    <property type="entry name" value="AAA_dom"/>
</dbReference>
<dbReference type="PANTHER" id="PTHR43384">
    <property type="entry name" value="SEPTUM SITE-DETERMINING PROTEIN MIND HOMOLOG, CHLOROPLASTIC-RELATED"/>
    <property type="match status" value="1"/>
</dbReference>
<organism evidence="4 5">
    <name type="scientific">Alkaliphilus hydrothermalis</name>
    <dbReference type="NCBI Taxonomy" id="1482730"/>
    <lineage>
        <taxon>Bacteria</taxon>
        <taxon>Bacillati</taxon>
        <taxon>Bacillota</taxon>
        <taxon>Clostridia</taxon>
        <taxon>Peptostreptococcales</taxon>
        <taxon>Natronincolaceae</taxon>
        <taxon>Alkaliphilus</taxon>
    </lineage>
</organism>
<keyword evidence="4" id="KW-0282">Flagellum</keyword>
<proteinExistence type="predicted"/>
<reference evidence="4 5" key="1">
    <citation type="submission" date="2021-01" db="EMBL/GenBank/DDBJ databases">
        <title>Genomic Encyclopedia of Type Strains, Phase IV (KMG-IV): sequencing the most valuable type-strain genomes for metagenomic binning, comparative biology and taxonomic classification.</title>
        <authorList>
            <person name="Goeker M."/>
        </authorList>
    </citation>
    <scope>NUCLEOTIDE SEQUENCE [LARGE SCALE GENOMIC DNA]</scope>
    <source>
        <strain evidence="4 5">DSM 25890</strain>
    </source>
</reference>
<dbReference type="InterPro" id="IPR033875">
    <property type="entry name" value="FlhG"/>
</dbReference>